<comment type="caution">
    <text evidence="6">The sequence shown here is derived from an EMBL/GenBank/DDBJ whole genome shotgun (WGS) entry which is preliminary data.</text>
</comment>
<dbReference type="Gene3D" id="1.10.357.10">
    <property type="entry name" value="Tetracycline Repressor, domain 2"/>
    <property type="match status" value="1"/>
</dbReference>
<evidence type="ECO:0000256" key="1">
    <source>
        <dbReference type="ARBA" id="ARBA00023015"/>
    </source>
</evidence>
<dbReference type="InterPro" id="IPR049445">
    <property type="entry name" value="TetR_SbtR-like_C"/>
</dbReference>
<organism evidence="6 7">
    <name type="scientific">Paractinoplanes rhizophilus</name>
    <dbReference type="NCBI Taxonomy" id="1416877"/>
    <lineage>
        <taxon>Bacteria</taxon>
        <taxon>Bacillati</taxon>
        <taxon>Actinomycetota</taxon>
        <taxon>Actinomycetes</taxon>
        <taxon>Micromonosporales</taxon>
        <taxon>Micromonosporaceae</taxon>
        <taxon>Paractinoplanes</taxon>
    </lineage>
</organism>
<dbReference type="InterPro" id="IPR001647">
    <property type="entry name" value="HTH_TetR"/>
</dbReference>
<keyword evidence="3" id="KW-0804">Transcription</keyword>
<dbReference type="PANTHER" id="PTHR30055">
    <property type="entry name" value="HTH-TYPE TRANSCRIPTIONAL REGULATOR RUTR"/>
    <property type="match status" value="1"/>
</dbReference>
<dbReference type="Pfam" id="PF21597">
    <property type="entry name" value="TetR_C_43"/>
    <property type="match status" value="1"/>
</dbReference>
<protein>
    <submittedName>
        <fullName evidence="6">TetR family transcriptional regulator</fullName>
    </submittedName>
</protein>
<gene>
    <name evidence="6" type="ORF">ACFQS1_03515</name>
</gene>
<name>A0ABW2HMU0_9ACTN</name>
<dbReference type="PRINTS" id="PR00455">
    <property type="entry name" value="HTHTETR"/>
</dbReference>
<dbReference type="SUPFAM" id="SSF46689">
    <property type="entry name" value="Homeodomain-like"/>
    <property type="match status" value="1"/>
</dbReference>
<dbReference type="EMBL" id="JBHTBJ010000001">
    <property type="protein sequence ID" value="MFC7273041.1"/>
    <property type="molecule type" value="Genomic_DNA"/>
</dbReference>
<dbReference type="InterPro" id="IPR036271">
    <property type="entry name" value="Tet_transcr_reg_TetR-rel_C_sf"/>
</dbReference>
<evidence type="ECO:0000313" key="6">
    <source>
        <dbReference type="EMBL" id="MFC7273041.1"/>
    </source>
</evidence>
<evidence type="ECO:0000313" key="7">
    <source>
        <dbReference type="Proteomes" id="UP001596548"/>
    </source>
</evidence>
<keyword evidence="7" id="KW-1185">Reference proteome</keyword>
<sequence>MRNASPVSPPPEGFRDTRALRRSDALRNRAAVLRAAMQLFAEEGPEVPLGRIAQRAGVGAGTVYRHFPSREVLLEAVLAEHVASFVAAADRWSLRARPGDALFGLMLEVIERSAGRKLVCDALAADRSWPHATLGAAVHRFGEALERLLQHAKQAGAIRPDVRTDDLTAVLIGGAALGSAHRDPARGRQLVWTLLDGLRPRVTKHAEFRDGATRPDHETAAPGARRCLECGARLRARATGRPASYCGPTCRQRARRRHARAS</sequence>
<dbReference type="PANTHER" id="PTHR30055:SF234">
    <property type="entry name" value="HTH-TYPE TRANSCRIPTIONAL REGULATOR BETI"/>
    <property type="match status" value="1"/>
</dbReference>
<dbReference type="PROSITE" id="PS50977">
    <property type="entry name" value="HTH_TETR_2"/>
    <property type="match status" value="1"/>
</dbReference>
<dbReference type="Pfam" id="PF00440">
    <property type="entry name" value="TetR_N"/>
    <property type="match status" value="1"/>
</dbReference>
<keyword evidence="2 4" id="KW-0238">DNA-binding</keyword>
<feature type="DNA-binding region" description="H-T-H motif" evidence="4">
    <location>
        <begin position="48"/>
        <end position="67"/>
    </location>
</feature>
<dbReference type="InterPro" id="IPR009057">
    <property type="entry name" value="Homeodomain-like_sf"/>
</dbReference>
<dbReference type="SUPFAM" id="SSF48498">
    <property type="entry name" value="Tetracyclin repressor-like, C-terminal domain"/>
    <property type="match status" value="1"/>
</dbReference>
<feature type="domain" description="HTH tetR-type" evidence="5">
    <location>
        <begin position="26"/>
        <end position="85"/>
    </location>
</feature>
<evidence type="ECO:0000256" key="2">
    <source>
        <dbReference type="ARBA" id="ARBA00023125"/>
    </source>
</evidence>
<dbReference type="RefSeq" id="WP_378964511.1">
    <property type="nucleotide sequence ID" value="NZ_JBHTBJ010000001.1"/>
</dbReference>
<dbReference type="Proteomes" id="UP001596548">
    <property type="component" value="Unassembled WGS sequence"/>
</dbReference>
<keyword evidence="1" id="KW-0805">Transcription regulation</keyword>
<dbReference type="InterPro" id="IPR050109">
    <property type="entry name" value="HTH-type_TetR-like_transc_reg"/>
</dbReference>
<evidence type="ECO:0000259" key="5">
    <source>
        <dbReference type="PROSITE" id="PS50977"/>
    </source>
</evidence>
<evidence type="ECO:0000256" key="3">
    <source>
        <dbReference type="ARBA" id="ARBA00023163"/>
    </source>
</evidence>
<reference evidence="7" key="1">
    <citation type="journal article" date="2019" name="Int. J. Syst. Evol. Microbiol.">
        <title>The Global Catalogue of Microorganisms (GCM) 10K type strain sequencing project: providing services to taxonomists for standard genome sequencing and annotation.</title>
        <authorList>
            <consortium name="The Broad Institute Genomics Platform"/>
            <consortium name="The Broad Institute Genome Sequencing Center for Infectious Disease"/>
            <person name="Wu L."/>
            <person name="Ma J."/>
        </authorList>
    </citation>
    <scope>NUCLEOTIDE SEQUENCE [LARGE SCALE GENOMIC DNA]</scope>
    <source>
        <strain evidence="7">XZYJT-10</strain>
    </source>
</reference>
<accession>A0ABW2HMU0</accession>
<proteinExistence type="predicted"/>
<evidence type="ECO:0000256" key="4">
    <source>
        <dbReference type="PROSITE-ProRule" id="PRU00335"/>
    </source>
</evidence>